<evidence type="ECO:0000256" key="3">
    <source>
        <dbReference type="ARBA" id="ARBA00023186"/>
    </source>
</evidence>
<protein>
    <recommendedName>
        <fullName evidence="4">Chaperone NapD</fullName>
    </recommendedName>
    <alternativeName>
        <fullName evidence="4">NapA signal peptide-binding chaperone NapD</fullName>
    </alternativeName>
</protein>
<dbReference type="AlphaFoldDB" id="A0A1Y5SLM8"/>
<dbReference type="EMBL" id="FWFO01000001">
    <property type="protein sequence ID" value="SLN43273.1"/>
    <property type="molecule type" value="Genomic_DNA"/>
</dbReference>
<dbReference type="InterPro" id="IPR005623">
    <property type="entry name" value="Chaperone_NapD_NO3_reduct"/>
</dbReference>
<comment type="function">
    <text evidence="4">Chaperone for NapA, the catalytic subunit of the periplasmic nitrate reductase. It binds directly and specifically to the twin-arginine signal peptide of NapA, preventing premature interaction with the Tat translocase and premature export.</text>
</comment>
<dbReference type="PANTHER" id="PTHR38603">
    <property type="entry name" value="CHAPERONE NAPD"/>
    <property type="match status" value="1"/>
</dbReference>
<comment type="subcellular location">
    <subcellularLocation>
        <location evidence="1 4">Cytoplasm</location>
    </subcellularLocation>
</comment>
<gene>
    <name evidence="4" type="primary">napD</name>
    <name evidence="5" type="ORF">TRL7639_02255</name>
</gene>
<accession>A0A1Y5SLM8</accession>
<proteinExistence type="inferred from homology"/>
<dbReference type="Proteomes" id="UP000193077">
    <property type="component" value="Unassembled WGS sequence"/>
</dbReference>
<comment type="similarity">
    <text evidence="4">Belongs to the NapD family.</text>
</comment>
<keyword evidence="2 4" id="KW-0963">Cytoplasm</keyword>
<dbReference type="Pfam" id="PF03927">
    <property type="entry name" value="NapD"/>
    <property type="match status" value="1"/>
</dbReference>
<evidence type="ECO:0000256" key="2">
    <source>
        <dbReference type="ARBA" id="ARBA00022490"/>
    </source>
</evidence>
<name>A0A1Y5SLM8_9RHOB</name>
<dbReference type="GO" id="GO:0005048">
    <property type="term" value="F:signal sequence binding"/>
    <property type="evidence" value="ECO:0007669"/>
    <property type="project" value="UniProtKB-UniRule"/>
</dbReference>
<evidence type="ECO:0000313" key="6">
    <source>
        <dbReference type="Proteomes" id="UP000193077"/>
    </source>
</evidence>
<dbReference type="GO" id="GO:0005737">
    <property type="term" value="C:cytoplasm"/>
    <property type="evidence" value="ECO:0007669"/>
    <property type="project" value="UniProtKB-SubCell"/>
</dbReference>
<dbReference type="Gene3D" id="3.30.70.920">
    <property type="match status" value="1"/>
</dbReference>
<dbReference type="PANTHER" id="PTHR38603:SF1">
    <property type="entry name" value="CHAPERONE NAPD"/>
    <property type="match status" value="1"/>
</dbReference>
<evidence type="ECO:0000256" key="1">
    <source>
        <dbReference type="ARBA" id="ARBA00004496"/>
    </source>
</evidence>
<evidence type="ECO:0000313" key="5">
    <source>
        <dbReference type="EMBL" id="SLN43273.1"/>
    </source>
</evidence>
<dbReference type="GO" id="GO:0051224">
    <property type="term" value="P:negative regulation of protein transport"/>
    <property type="evidence" value="ECO:0007669"/>
    <property type="project" value="UniProtKB-UniRule"/>
</dbReference>
<dbReference type="RefSeq" id="WP_085795752.1">
    <property type="nucleotide sequence ID" value="NZ_FWFO01000001.1"/>
</dbReference>
<dbReference type="HAMAP" id="MF_02200">
    <property type="entry name" value="NapD"/>
    <property type="match status" value="1"/>
</dbReference>
<keyword evidence="6" id="KW-1185">Reference proteome</keyword>
<comment type="subunit">
    <text evidence="4">Interacts with the cytoplasmic NapA precursor.</text>
</comment>
<reference evidence="5 6" key="1">
    <citation type="submission" date="2017-03" db="EMBL/GenBank/DDBJ databases">
        <authorList>
            <person name="Afonso C.L."/>
            <person name="Miller P.J."/>
            <person name="Scott M.A."/>
            <person name="Spackman E."/>
            <person name="Goraichik I."/>
            <person name="Dimitrov K.M."/>
            <person name="Suarez D.L."/>
            <person name="Swayne D.E."/>
        </authorList>
    </citation>
    <scope>NUCLEOTIDE SEQUENCE [LARGE SCALE GENOMIC DNA]</scope>
    <source>
        <strain evidence="5 6">CECT 7639</strain>
    </source>
</reference>
<keyword evidence="3 4" id="KW-0143">Chaperone</keyword>
<organism evidence="5 6">
    <name type="scientific">Falsiruegeria litorea R37</name>
    <dbReference type="NCBI Taxonomy" id="1200284"/>
    <lineage>
        <taxon>Bacteria</taxon>
        <taxon>Pseudomonadati</taxon>
        <taxon>Pseudomonadota</taxon>
        <taxon>Alphaproteobacteria</taxon>
        <taxon>Rhodobacterales</taxon>
        <taxon>Roseobacteraceae</taxon>
        <taxon>Falsiruegeria</taxon>
    </lineage>
</organism>
<dbReference type="OrthoDB" id="7306089at2"/>
<sequence length="82" mass="8813">MKDEVHISSLLLRADPANLDAVCARVLTHDGAEVAMTDDTGKIIVTLETDSEAVIVEHMNSLSLLDGVVSVALVYHQKEQGL</sequence>
<evidence type="ECO:0000256" key="4">
    <source>
        <dbReference type="HAMAP-Rule" id="MF_02200"/>
    </source>
</evidence>